<proteinExistence type="predicted"/>
<dbReference type="EMBL" id="JAGFNK010000148">
    <property type="protein sequence ID" value="KAI9464786.1"/>
    <property type="molecule type" value="Genomic_DNA"/>
</dbReference>
<reference evidence="1" key="1">
    <citation type="submission" date="2021-03" db="EMBL/GenBank/DDBJ databases">
        <title>Evolutionary priming and transition to the ectomycorrhizal habit in an iconic lineage of mushroom-forming fungi: is preadaptation a requirement?</title>
        <authorList>
            <consortium name="DOE Joint Genome Institute"/>
            <person name="Looney B.P."/>
            <person name="Miyauchi S."/>
            <person name="Morin E."/>
            <person name="Drula E."/>
            <person name="Courty P.E."/>
            <person name="Chicoki N."/>
            <person name="Fauchery L."/>
            <person name="Kohler A."/>
            <person name="Kuo A."/>
            <person name="LaButti K."/>
            <person name="Pangilinan J."/>
            <person name="Lipzen A."/>
            <person name="Riley R."/>
            <person name="Andreopoulos W."/>
            <person name="He G."/>
            <person name="Johnson J."/>
            <person name="Barry K.W."/>
            <person name="Grigoriev I.V."/>
            <person name="Nagy L."/>
            <person name="Hibbett D."/>
            <person name="Henrissat B."/>
            <person name="Matheny P.B."/>
            <person name="Labbe J."/>
            <person name="Martin A.F."/>
        </authorList>
    </citation>
    <scope>NUCLEOTIDE SEQUENCE</scope>
    <source>
        <strain evidence="1">BPL698</strain>
    </source>
</reference>
<organism evidence="1 2">
    <name type="scientific">Russula earlei</name>
    <dbReference type="NCBI Taxonomy" id="71964"/>
    <lineage>
        <taxon>Eukaryota</taxon>
        <taxon>Fungi</taxon>
        <taxon>Dikarya</taxon>
        <taxon>Basidiomycota</taxon>
        <taxon>Agaricomycotina</taxon>
        <taxon>Agaricomycetes</taxon>
        <taxon>Russulales</taxon>
        <taxon>Russulaceae</taxon>
        <taxon>Russula</taxon>
    </lineage>
</organism>
<evidence type="ECO:0000313" key="2">
    <source>
        <dbReference type="Proteomes" id="UP001207468"/>
    </source>
</evidence>
<evidence type="ECO:0000313" key="1">
    <source>
        <dbReference type="EMBL" id="KAI9464786.1"/>
    </source>
</evidence>
<name>A0ACC0U5W9_9AGAM</name>
<dbReference type="Proteomes" id="UP001207468">
    <property type="component" value="Unassembled WGS sequence"/>
</dbReference>
<comment type="caution">
    <text evidence="1">The sequence shown here is derived from an EMBL/GenBank/DDBJ whole genome shotgun (WGS) entry which is preliminary data.</text>
</comment>
<keyword evidence="2" id="KW-1185">Reference proteome</keyword>
<accession>A0ACC0U5W9</accession>
<sequence length="1042" mass="118966">MSTSTAALNQQADSSSQSLGTPDLSLGSLISGVLTPAKSLRVSSISSHTTAPSSAPISTPSPPHHPPIRRKGDEATPVALRKHVSRREEDDDPESDALNASHKDNNWEGDLGTPLDTRGKRSKSNATNPKGNNLTLRDQEKHIDNLKKENFNIKLKVHFLEERLAQLAPDQVEAALKQNINLKIEVQQRGMELKKVRKLVLELENELQRLQRGDATRSLREREVEALLEKREHEIRELRRRLTSDSGQDDDALREAEERNAELEEELESVRHLLEENMDELERLKDIVEQRGEDTGGSTGRRHISALEEEIGDLKAALEEHADALAQREDEKEELLDQNEALRLQIEDLERRREAETIERSQSRAMILEERESREAIEDDLNVLRDKLAGANIELQQKDDELNFKNQEISELVSEHRSILDDVEGEWKGEVDEAKVQIEELRDALAERDAESEELRMQIAELESNTNALHDKFEAALAHLEREAEEKDEEIALANREIEQLGHRIYELEEDAEELKRINDRAREDEMVERERLEALTAALKEKVAHLKGQLQEVTKLYETCSQDIVAHRARQEELARHVEGLVRELQNERDAREGVESQLEKANRDFDSEMRRSRRVCEAHEASAQTAQTELARVHSLLGQRDTDITTLQTALSSQEAAAKTQGEHATTARFSLQLEADRLKRDLERIEDELARARKDLQERETRMRERDGVIDTIHAENRDLSAQLASQTQARLNVADKLDLAQSSLSTAEADAAASRARVQELEQRLSKDQRSLLAAENQFRDQVTERNTLLLTIYQYMDKILGVDKTPKKGGQAETKPYTNFGVFHDNVISRLKSLSQIQQDFEKRAKEAEARYTEKLSEIRKSLDQRWRQLDKFESSVKQFAETKATWRRKLSAREGELEAAKTSLSDVTAQLAILKRPTPGDSSEVKALMIRANNAERRLANAQNQLAAAEEKVAAMNQKTTAADSKWEARVKEYETRLRAAEERVKRERQGYKERVLELENQIKSLQRQREIADRRNHQLADMEAKVPHKAGSPAR</sequence>
<gene>
    <name evidence="1" type="ORF">F5148DRAFT_1209689</name>
</gene>
<protein>
    <submittedName>
        <fullName evidence="1">Uncharacterized protein</fullName>
    </submittedName>
</protein>